<keyword evidence="2" id="KW-0238">DNA-binding</keyword>
<dbReference type="AlphaFoldDB" id="A0A848HR73"/>
<accession>A0A848HR73</accession>
<protein>
    <submittedName>
        <fullName evidence="2">Arc family DNA-binding protein</fullName>
    </submittedName>
</protein>
<sequence>MTNEKPKRTAQVADKFIVRLPPGMRDEIFAAAKANNRSMNAELVARLAKSFNPIEDEEDVMRAVHAIIRHSAKFNVDVSVNFSGSPESLLAKAIQNGSLPADATLEDLADPSAALARISRAAVKSKR</sequence>
<dbReference type="Proteomes" id="UP000583752">
    <property type="component" value="Unassembled WGS sequence"/>
</dbReference>
<evidence type="ECO:0000313" key="2">
    <source>
        <dbReference type="EMBL" id="NML61793.1"/>
    </source>
</evidence>
<dbReference type="InterPro" id="IPR005569">
    <property type="entry name" value="Arc_DNA-bd_dom"/>
</dbReference>
<evidence type="ECO:0000313" key="3">
    <source>
        <dbReference type="Proteomes" id="UP000583752"/>
    </source>
</evidence>
<evidence type="ECO:0000259" key="1">
    <source>
        <dbReference type="Pfam" id="PF03869"/>
    </source>
</evidence>
<comment type="caution">
    <text evidence="2">The sequence shown here is derived from an EMBL/GenBank/DDBJ whole genome shotgun (WGS) entry which is preliminary data.</text>
</comment>
<dbReference type="RefSeq" id="WP_169466100.1">
    <property type="nucleotide sequence ID" value="NZ_JABBGG010000006.1"/>
</dbReference>
<feature type="domain" description="Arc-like DNA binding" evidence="1">
    <location>
        <begin position="13"/>
        <end position="51"/>
    </location>
</feature>
<name>A0A848HR73_9BURK</name>
<organism evidence="2 3">
    <name type="scientific">Massilia polaris</name>
    <dbReference type="NCBI Taxonomy" id="2728846"/>
    <lineage>
        <taxon>Bacteria</taxon>
        <taxon>Pseudomonadati</taxon>
        <taxon>Pseudomonadota</taxon>
        <taxon>Betaproteobacteria</taxon>
        <taxon>Burkholderiales</taxon>
        <taxon>Oxalobacteraceae</taxon>
        <taxon>Telluria group</taxon>
        <taxon>Massilia</taxon>
    </lineage>
</organism>
<gene>
    <name evidence="2" type="ORF">HHL21_12020</name>
</gene>
<keyword evidence="3" id="KW-1185">Reference proteome</keyword>
<dbReference type="GO" id="GO:0003677">
    <property type="term" value="F:DNA binding"/>
    <property type="evidence" value="ECO:0007669"/>
    <property type="project" value="UniProtKB-KW"/>
</dbReference>
<dbReference type="InterPro" id="IPR013321">
    <property type="entry name" value="Arc_rbn_hlx_hlx"/>
</dbReference>
<proteinExistence type="predicted"/>
<dbReference type="SUPFAM" id="SSF47598">
    <property type="entry name" value="Ribbon-helix-helix"/>
    <property type="match status" value="1"/>
</dbReference>
<dbReference type="InterPro" id="IPR010985">
    <property type="entry name" value="Ribbon_hlx_hlx"/>
</dbReference>
<dbReference type="Gene3D" id="1.10.1220.10">
    <property type="entry name" value="Met repressor-like"/>
    <property type="match status" value="1"/>
</dbReference>
<dbReference type="Pfam" id="PF03869">
    <property type="entry name" value="Arc"/>
    <property type="match status" value="1"/>
</dbReference>
<reference evidence="2 3" key="1">
    <citation type="submission" date="2020-04" db="EMBL/GenBank/DDBJ databases">
        <title>Massilia sp. RP-1-19 isolated from soil.</title>
        <authorList>
            <person name="Dahal R.H."/>
        </authorList>
    </citation>
    <scope>NUCLEOTIDE SEQUENCE [LARGE SCALE GENOMIC DNA]</scope>
    <source>
        <strain evidence="2 3">RP-1-19</strain>
    </source>
</reference>
<dbReference type="EMBL" id="JABBGG010000006">
    <property type="protein sequence ID" value="NML61793.1"/>
    <property type="molecule type" value="Genomic_DNA"/>
</dbReference>
<dbReference type="GO" id="GO:0006355">
    <property type="term" value="P:regulation of DNA-templated transcription"/>
    <property type="evidence" value="ECO:0007669"/>
    <property type="project" value="InterPro"/>
</dbReference>